<comment type="caution">
    <text evidence="3">The sequence shown here is derived from an EMBL/GenBank/DDBJ whole genome shotgun (WGS) entry which is preliminary data.</text>
</comment>
<evidence type="ECO:0000256" key="2">
    <source>
        <dbReference type="SAM" id="Phobius"/>
    </source>
</evidence>
<proteinExistence type="predicted"/>
<reference evidence="3 4" key="1">
    <citation type="journal article" date="2019" name="Sci. Rep.">
        <title>Comparative genomics of chytrid fungi reveal insights into the obligate biotrophic and pathogenic lifestyle of Synchytrium endobioticum.</title>
        <authorList>
            <person name="van de Vossenberg B.T.L.H."/>
            <person name="Warris S."/>
            <person name="Nguyen H.D.T."/>
            <person name="van Gent-Pelzer M.P.E."/>
            <person name="Joly D.L."/>
            <person name="van de Geest H.C."/>
            <person name="Bonants P.J.M."/>
            <person name="Smith D.S."/>
            <person name="Levesque C.A."/>
            <person name="van der Lee T.A.J."/>
        </authorList>
    </citation>
    <scope>NUCLEOTIDE SEQUENCE [LARGE SCALE GENOMIC DNA]</scope>
    <source>
        <strain evidence="3 4">CBS 675.73</strain>
    </source>
</reference>
<dbReference type="EMBL" id="QEAP01000038">
    <property type="protein sequence ID" value="TPX76725.1"/>
    <property type="molecule type" value="Genomic_DNA"/>
</dbReference>
<evidence type="ECO:0000256" key="1">
    <source>
        <dbReference type="SAM" id="MobiDB-lite"/>
    </source>
</evidence>
<feature type="transmembrane region" description="Helical" evidence="2">
    <location>
        <begin position="158"/>
        <end position="178"/>
    </location>
</feature>
<keyword evidence="2" id="KW-1133">Transmembrane helix</keyword>
<gene>
    <name evidence="3" type="ORF">CcCBS67573_g02014</name>
</gene>
<feature type="transmembrane region" description="Helical" evidence="2">
    <location>
        <begin position="118"/>
        <end position="138"/>
    </location>
</feature>
<dbReference type="Proteomes" id="UP000320333">
    <property type="component" value="Unassembled WGS sequence"/>
</dbReference>
<sequence length="189" mass="19952">MVFNTLSTAASERNVCIAGAHFFASHSIVKRTNAALFAEHALAFSQDPSLAFRYSPEQVLRTANSVSSSAAPLVVAACVGQRNVPQYSRTHSSAPPWSRGRANRSEARAKGSNPSNQFPIINGAIHFVEAVLVTVALLTGGDEVSALASMVADSRCVVAVVTLVLGAVATGQFLLGLVQVDWTRWAAKD</sequence>
<evidence type="ECO:0000313" key="4">
    <source>
        <dbReference type="Proteomes" id="UP000320333"/>
    </source>
</evidence>
<name>A0A507FM69_9FUNG</name>
<keyword evidence="2" id="KW-0472">Membrane</keyword>
<keyword evidence="4" id="KW-1185">Reference proteome</keyword>
<accession>A0A507FM69</accession>
<feature type="compositionally biased region" description="Polar residues" evidence="1">
    <location>
        <begin position="86"/>
        <end position="95"/>
    </location>
</feature>
<organism evidence="3 4">
    <name type="scientific">Chytriomyces confervae</name>
    <dbReference type="NCBI Taxonomy" id="246404"/>
    <lineage>
        <taxon>Eukaryota</taxon>
        <taxon>Fungi</taxon>
        <taxon>Fungi incertae sedis</taxon>
        <taxon>Chytridiomycota</taxon>
        <taxon>Chytridiomycota incertae sedis</taxon>
        <taxon>Chytridiomycetes</taxon>
        <taxon>Chytridiales</taxon>
        <taxon>Chytriomycetaceae</taxon>
        <taxon>Chytriomyces</taxon>
    </lineage>
</organism>
<feature type="region of interest" description="Disordered" evidence="1">
    <location>
        <begin position="86"/>
        <end position="114"/>
    </location>
</feature>
<evidence type="ECO:0000313" key="3">
    <source>
        <dbReference type="EMBL" id="TPX76725.1"/>
    </source>
</evidence>
<keyword evidence="2" id="KW-0812">Transmembrane</keyword>
<dbReference type="AlphaFoldDB" id="A0A507FM69"/>
<protein>
    <submittedName>
        <fullName evidence="3">Uncharacterized protein</fullName>
    </submittedName>
</protein>
<dbReference type="OrthoDB" id="2145210at2759"/>